<dbReference type="FunCoup" id="A0A251TSI0">
    <property type="interactions" value="135"/>
</dbReference>
<dbReference type="EMBL" id="CM007898">
    <property type="protein sequence ID" value="OTG13693.1"/>
    <property type="molecule type" value="Genomic_DNA"/>
</dbReference>
<name>A0A251TSI0_HELAN</name>
<gene>
    <name evidence="1" type="ORF">HannXRQ_Chr09g0240981</name>
</gene>
<sequence>MGPPTVKNVLFRPSSSLIRIMADTTAKEAKISIKVIIDKVNRRVVYAEADHTFVDILFCFMTLPLGTIVRLLGKLDDKKYEGFGSLKNVYQSLEDFPECYLSTEECKHMLLNPRSLSIDHCRNLKLQIDDTEPLKYFKCAACADYSSYQPIFSTCTKAKCPKCGKLMTSEVTGSIQQAKVCVSGGGVFVSDIVTFIVTDDLCVMPYTSASSIQLVTRLGISDKSCLEEIKLDMGCEEILHLLKMALSLDSVFTYLVFHRVEPIRDILIPGQSGTLDQIDLTEKEESSSSKIHLEVTLQNSTGKLLFAEAQEDFIDFLFGFLSIPLGTVVGELMKGVSSLTCMDNIFKSISNMSVGRYLKSQEIKDMLLKAHIGQQYSSKHQVFRLEGIPLLWSSKYHKDPRIDRGLLKQSGMFIVTNDLIITPSSSYSTLNTLNDLKVSFFDIKREEISIGLTEGLKILKASLKSHSTLTDSLEHLLKM</sequence>
<proteinExistence type="predicted"/>
<dbReference type="OMA" id="IRCNRLK"/>
<dbReference type="PANTHER" id="PTHR33103:SF27">
    <property type="entry name" value="OS04G0594700 PROTEIN"/>
    <property type="match status" value="1"/>
</dbReference>
<dbReference type="InterPro" id="IPR007750">
    <property type="entry name" value="DUF674"/>
</dbReference>
<keyword evidence="2" id="KW-1185">Reference proteome</keyword>
<organism evidence="1 2">
    <name type="scientific">Helianthus annuus</name>
    <name type="common">Common sunflower</name>
    <dbReference type="NCBI Taxonomy" id="4232"/>
    <lineage>
        <taxon>Eukaryota</taxon>
        <taxon>Viridiplantae</taxon>
        <taxon>Streptophyta</taxon>
        <taxon>Embryophyta</taxon>
        <taxon>Tracheophyta</taxon>
        <taxon>Spermatophyta</taxon>
        <taxon>Magnoliopsida</taxon>
        <taxon>eudicotyledons</taxon>
        <taxon>Gunneridae</taxon>
        <taxon>Pentapetalae</taxon>
        <taxon>asterids</taxon>
        <taxon>campanulids</taxon>
        <taxon>Asterales</taxon>
        <taxon>Asteraceae</taxon>
        <taxon>Asteroideae</taxon>
        <taxon>Heliantheae alliance</taxon>
        <taxon>Heliantheae</taxon>
        <taxon>Helianthus</taxon>
    </lineage>
</organism>
<dbReference type="Pfam" id="PF05056">
    <property type="entry name" value="DUF674"/>
    <property type="match status" value="1"/>
</dbReference>
<dbReference type="InParanoid" id="A0A251TSI0"/>
<dbReference type="Proteomes" id="UP000215914">
    <property type="component" value="Chromosome 9"/>
</dbReference>
<reference evidence="2" key="1">
    <citation type="journal article" date="2017" name="Nature">
        <title>The sunflower genome provides insights into oil metabolism, flowering and Asterid evolution.</title>
        <authorList>
            <person name="Badouin H."/>
            <person name="Gouzy J."/>
            <person name="Grassa C.J."/>
            <person name="Murat F."/>
            <person name="Staton S.E."/>
            <person name="Cottret L."/>
            <person name="Lelandais-Briere C."/>
            <person name="Owens G.L."/>
            <person name="Carrere S."/>
            <person name="Mayjonade B."/>
            <person name="Legrand L."/>
            <person name="Gill N."/>
            <person name="Kane N.C."/>
            <person name="Bowers J.E."/>
            <person name="Hubner S."/>
            <person name="Bellec A."/>
            <person name="Berard A."/>
            <person name="Berges H."/>
            <person name="Blanchet N."/>
            <person name="Boniface M.C."/>
            <person name="Brunel D."/>
            <person name="Catrice O."/>
            <person name="Chaidir N."/>
            <person name="Claudel C."/>
            <person name="Donnadieu C."/>
            <person name="Faraut T."/>
            <person name="Fievet G."/>
            <person name="Helmstetter N."/>
            <person name="King M."/>
            <person name="Knapp S.J."/>
            <person name="Lai Z."/>
            <person name="Le Paslier M.C."/>
            <person name="Lippi Y."/>
            <person name="Lorenzon L."/>
            <person name="Mandel J.R."/>
            <person name="Marage G."/>
            <person name="Marchand G."/>
            <person name="Marquand E."/>
            <person name="Bret-Mestries E."/>
            <person name="Morien E."/>
            <person name="Nambeesan S."/>
            <person name="Nguyen T."/>
            <person name="Pegot-Espagnet P."/>
            <person name="Pouilly N."/>
            <person name="Raftis F."/>
            <person name="Sallet E."/>
            <person name="Schiex T."/>
            <person name="Thomas J."/>
            <person name="Vandecasteele C."/>
            <person name="Vares D."/>
            <person name="Vear F."/>
            <person name="Vautrin S."/>
            <person name="Crespi M."/>
            <person name="Mangin B."/>
            <person name="Burke J.M."/>
            <person name="Salse J."/>
            <person name="Munos S."/>
            <person name="Vincourt P."/>
            <person name="Rieseberg L.H."/>
            <person name="Langlade N.B."/>
        </authorList>
    </citation>
    <scope>NUCLEOTIDE SEQUENCE [LARGE SCALE GENOMIC DNA]</scope>
    <source>
        <strain evidence="2">cv. SF193</strain>
    </source>
</reference>
<evidence type="ECO:0000313" key="1">
    <source>
        <dbReference type="EMBL" id="OTG13693.1"/>
    </source>
</evidence>
<accession>A0A251TSI0</accession>
<evidence type="ECO:0008006" key="3">
    <source>
        <dbReference type="Google" id="ProtNLM"/>
    </source>
</evidence>
<evidence type="ECO:0000313" key="2">
    <source>
        <dbReference type="Proteomes" id="UP000215914"/>
    </source>
</evidence>
<protein>
    <recommendedName>
        <fullName evidence="3">DUF674 family protein</fullName>
    </recommendedName>
</protein>
<dbReference type="PANTHER" id="PTHR33103">
    <property type="entry name" value="OS01G0153900 PROTEIN"/>
    <property type="match status" value="1"/>
</dbReference>
<dbReference type="AlphaFoldDB" id="A0A251TSI0"/>